<keyword evidence="2" id="KW-1185">Reference proteome</keyword>
<dbReference type="AlphaFoldDB" id="A0A239FZX7"/>
<sequence length="84" mass="9751">MIKAKRLKIQNCRELLFSIRKFQIGNIITAALHRGSVLTTCFVFCKNVNPLEITTAIMHGIAQPCVEKHIEYQERYFYKRLHGG</sequence>
<proteinExistence type="predicted"/>
<dbReference type="Proteomes" id="UP000198480">
    <property type="component" value="Unassembled WGS sequence"/>
</dbReference>
<accession>A0A239FZX7</accession>
<gene>
    <name evidence="1" type="ORF">SAMN06295967_11456</name>
</gene>
<evidence type="ECO:0000313" key="2">
    <source>
        <dbReference type="Proteomes" id="UP000198480"/>
    </source>
</evidence>
<evidence type="ECO:0000313" key="1">
    <source>
        <dbReference type="EMBL" id="SNS62597.1"/>
    </source>
</evidence>
<protein>
    <submittedName>
        <fullName evidence="1">Uncharacterized protein</fullName>
    </submittedName>
</protein>
<name>A0A239FZX7_9BACT</name>
<dbReference type="EMBL" id="FZOK01000014">
    <property type="protein sequence ID" value="SNS62597.1"/>
    <property type="molecule type" value="Genomic_DNA"/>
</dbReference>
<reference evidence="2" key="1">
    <citation type="submission" date="2017-06" db="EMBL/GenBank/DDBJ databases">
        <authorList>
            <person name="Varghese N."/>
            <person name="Submissions S."/>
        </authorList>
    </citation>
    <scope>NUCLEOTIDE SEQUENCE [LARGE SCALE GENOMIC DNA]</scope>
    <source>
        <strain evidence="2">5C</strain>
    </source>
</reference>
<organism evidence="1 2">
    <name type="scientific">Belliella buryatensis</name>
    <dbReference type="NCBI Taxonomy" id="1500549"/>
    <lineage>
        <taxon>Bacteria</taxon>
        <taxon>Pseudomonadati</taxon>
        <taxon>Bacteroidota</taxon>
        <taxon>Cytophagia</taxon>
        <taxon>Cytophagales</taxon>
        <taxon>Cyclobacteriaceae</taxon>
        <taxon>Belliella</taxon>
    </lineage>
</organism>